<dbReference type="GO" id="GO:0004803">
    <property type="term" value="F:transposase activity"/>
    <property type="evidence" value="ECO:0007669"/>
    <property type="project" value="InterPro"/>
</dbReference>
<proteinExistence type="inferred from homology"/>
<dbReference type="Proteomes" id="UP000067111">
    <property type="component" value="Unassembled WGS sequence"/>
</dbReference>
<comment type="similarity">
    <text evidence="1">Belongs to the transposase 8 family.</text>
</comment>
<dbReference type="PATRIC" id="fig|294.129.peg.5354"/>
<evidence type="ECO:0000313" key="2">
    <source>
        <dbReference type="EMBL" id="KWU49341.1"/>
    </source>
</evidence>
<comment type="caution">
    <text evidence="2">The sequence shown here is derived from an EMBL/GenBank/DDBJ whole genome shotgun (WGS) entry which is preliminary data.</text>
</comment>
<gene>
    <name evidence="2" type="ORF">AWV77_18890</name>
</gene>
<dbReference type="InterPro" id="IPR009057">
    <property type="entry name" value="Homeodomain-like_sf"/>
</dbReference>
<dbReference type="SUPFAM" id="SSF46689">
    <property type="entry name" value="Homeodomain-like"/>
    <property type="match status" value="1"/>
</dbReference>
<evidence type="ECO:0000313" key="3">
    <source>
        <dbReference type="Proteomes" id="UP000067111"/>
    </source>
</evidence>
<name>A0A0X7K0Y2_9PSED</name>
<evidence type="ECO:0000256" key="1">
    <source>
        <dbReference type="ARBA" id="ARBA00009964"/>
    </source>
</evidence>
<sequence length="100" mass="11161">MRKSYSSEFKLKAASMVLDEGQPVTEVCASLDIGPTALRRWVDQVQKERLGSTPVGAKAITADQREIQRLKALLREKDLDIEILKKASALLLLDAKDHSR</sequence>
<dbReference type="Gene3D" id="1.10.10.60">
    <property type="entry name" value="Homeodomain-like"/>
    <property type="match status" value="1"/>
</dbReference>
<dbReference type="RefSeq" id="WP_014717988.1">
    <property type="nucleotide sequence ID" value="NZ_FNUA01000002.1"/>
</dbReference>
<dbReference type="GO" id="GO:0003677">
    <property type="term" value="F:DNA binding"/>
    <property type="evidence" value="ECO:0007669"/>
    <property type="project" value="InterPro"/>
</dbReference>
<dbReference type="AlphaFoldDB" id="A0A0X7K0Y2"/>
<dbReference type="InterPro" id="IPR002514">
    <property type="entry name" value="Transposase_8"/>
</dbReference>
<organism evidence="2 3">
    <name type="scientific">Pseudomonas palleroniana</name>
    <dbReference type="NCBI Taxonomy" id="191390"/>
    <lineage>
        <taxon>Bacteria</taxon>
        <taxon>Pseudomonadati</taxon>
        <taxon>Pseudomonadota</taxon>
        <taxon>Gammaproteobacteria</taxon>
        <taxon>Pseudomonadales</taxon>
        <taxon>Pseudomonadaceae</taxon>
        <taxon>Pseudomonas</taxon>
    </lineage>
</organism>
<reference evidence="3" key="1">
    <citation type="submission" date="2016-01" db="EMBL/GenBank/DDBJ databases">
        <authorList>
            <person name="Gamez R.M."/>
            <person name="Rodriguez F."/>
            <person name="Bernal J.F."/>
            <person name="Agarwala R."/>
            <person name="Landsman D."/>
            <person name="Marino-Ramirez L."/>
        </authorList>
    </citation>
    <scope>NUCLEOTIDE SEQUENCE [LARGE SCALE GENOMIC DNA]</scope>
    <source>
        <strain evidence="3">Ps006</strain>
    </source>
</reference>
<protein>
    <submittedName>
        <fullName evidence="2">Transposase</fullName>
    </submittedName>
</protein>
<dbReference type="GeneID" id="99639968"/>
<dbReference type="Pfam" id="PF01527">
    <property type="entry name" value="HTH_Tnp_1"/>
    <property type="match status" value="1"/>
</dbReference>
<dbReference type="EMBL" id="LRMR01000027">
    <property type="protein sequence ID" value="KWU49341.1"/>
    <property type="molecule type" value="Genomic_DNA"/>
</dbReference>
<dbReference type="GO" id="GO:0006313">
    <property type="term" value="P:DNA transposition"/>
    <property type="evidence" value="ECO:0007669"/>
    <property type="project" value="InterPro"/>
</dbReference>
<accession>A0A0X7K0Y2</accession>